<dbReference type="Gene3D" id="1.25.10.10">
    <property type="entry name" value="Leucine-rich Repeat Variant"/>
    <property type="match status" value="1"/>
</dbReference>
<protein>
    <submittedName>
        <fullName evidence="1">HEAT repeats-containing protein</fullName>
    </submittedName>
</protein>
<sequence length="538" mass="62199">MQQILKIKQFNHFKQLIALFDRQPEVFTNHLVQSTQSASVVLRRNAIYVIGEYFPTSQQELDVNAQINSVVQLMMDQYVAVRLQAVQAAGQIISKYHFNTPGIQQVFDQLIMLGFDAESSVRNKALEQIVLLLEEKETKQTILKAIQVNLDEFKKLIFASGKTKQLISQIFLMLQQENLVDAQFSKLLMGELDLIKNPKALFTNGLQTFADDPEFCFQQIFIACEVCPAFLDFCLQSCIDEIGLELIFLAGLGDEQISQKITEIDEYVAETTTEDHFTMLASMANVLVQILTKKLHKNLYKFVVQVFNILKLCRFQDCLQFAFQGLGREFQEMVNQDTQEESCRFNNFLIQFLQQQNKKVFFSFKQLKKQLLLNQQFIDDNAEFPGQMEFRLLFLGHKLDFMQEISFITEDQLIKELVMEQIDVTKEQIEQALLEVENSGSQEDILSLLIHSLKNRNLDKIHVILDIIQFQPEIRSFQLQVLADMFVCLPSYSEQIKAVVAKEKFQKLSELEMLCLAKILGKESVYFQKLAEGDNLFL</sequence>
<feature type="non-terminal residue" evidence="1">
    <location>
        <position position="538"/>
    </location>
</feature>
<proteinExistence type="predicted"/>
<dbReference type="SUPFAM" id="SSF48371">
    <property type="entry name" value="ARM repeat"/>
    <property type="match status" value="1"/>
</dbReference>
<name>A0A146KHC9_9EUKA</name>
<dbReference type="InterPro" id="IPR016024">
    <property type="entry name" value="ARM-type_fold"/>
</dbReference>
<gene>
    <name evidence="1" type="ORF">TPC1_11442</name>
</gene>
<dbReference type="AlphaFoldDB" id="A0A146KHC9"/>
<reference evidence="1" key="1">
    <citation type="submission" date="2015-07" db="EMBL/GenBank/DDBJ databases">
        <title>Adaptation to a free-living lifestyle via gene acquisitions in the diplomonad Trepomonas sp. PC1.</title>
        <authorList>
            <person name="Xu F."/>
            <person name="Jerlstrom-Hultqvist J."/>
            <person name="Kolisko M."/>
            <person name="Simpson A.G.B."/>
            <person name="Roger A.J."/>
            <person name="Svard S.G."/>
            <person name="Andersson J.O."/>
        </authorList>
    </citation>
    <scope>NUCLEOTIDE SEQUENCE</scope>
    <source>
        <strain evidence="1">PC1</strain>
    </source>
</reference>
<evidence type="ECO:0000313" key="1">
    <source>
        <dbReference type="EMBL" id="JAP95538.1"/>
    </source>
</evidence>
<dbReference type="EMBL" id="GDID01001068">
    <property type="protein sequence ID" value="JAP95538.1"/>
    <property type="molecule type" value="Transcribed_RNA"/>
</dbReference>
<dbReference type="InterPro" id="IPR011989">
    <property type="entry name" value="ARM-like"/>
</dbReference>
<accession>A0A146KHC9</accession>
<organism evidence="1">
    <name type="scientific">Trepomonas sp. PC1</name>
    <dbReference type="NCBI Taxonomy" id="1076344"/>
    <lineage>
        <taxon>Eukaryota</taxon>
        <taxon>Metamonada</taxon>
        <taxon>Diplomonadida</taxon>
        <taxon>Hexamitidae</taxon>
        <taxon>Hexamitinae</taxon>
        <taxon>Trepomonas</taxon>
    </lineage>
</organism>